<proteinExistence type="predicted"/>
<feature type="transmembrane region" description="Helical" evidence="1">
    <location>
        <begin position="316"/>
        <end position="341"/>
    </location>
</feature>
<keyword evidence="1" id="KW-0812">Transmembrane</keyword>
<organism evidence="2 3">
    <name type="scientific">Desulforamulus ruminis (strain ATCC 23193 / DSM 2154 / NCIMB 8452 / DL)</name>
    <name type="common">Desulfotomaculum ruminis</name>
    <dbReference type="NCBI Taxonomy" id="696281"/>
    <lineage>
        <taxon>Bacteria</taxon>
        <taxon>Bacillati</taxon>
        <taxon>Bacillota</taxon>
        <taxon>Clostridia</taxon>
        <taxon>Eubacteriales</taxon>
        <taxon>Peptococcaceae</taxon>
        <taxon>Desulforamulus</taxon>
    </lineage>
</organism>
<feature type="transmembrane region" description="Helical" evidence="1">
    <location>
        <begin position="280"/>
        <end position="304"/>
    </location>
</feature>
<evidence type="ECO:0000313" key="2">
    <source>
        <dbReference type="EMBL" id="AEG59592.1"/>
    </source>
</evidence>
<reference evidence="2 3" key="2">
    <citation type="journal article" date="2012" name="Stand. Genomic Sci.">
        <title>Complete genome sequence of the sulfate-reducing firmicute Desulfotomaculum ruminis type strain (DL(T)).</title>
        <authorList>
            <person name="Spring S."/>
            <person name="Visser M."/>
            <person name="Lu M."/>
            <person name="Copeland A."/>
            <person name="Lapidus A."/>
            <person name="Lucas S."/>
            <person name="Cheng J.F."/>
            <person name="Han C."/>
            <person name="Tapia R."/>
            <person name="Goodwin L.A."/>
            <person name="Pitluck S."/>
            <person name="Ivanova N."/>
            <person name="Land M."/>
            <person name="Hauser L."/>
            <person name="Larimer F."/>
            <person name="Rohde M."/>
            <person name="Goker M."/>
            <person name="Detter J.C."/>
            <person name="Kyrpides N.C."/>
            <person name="Woyke T."/>
            <person name="Schaap P.J."/>
            <person name="Plugge C.M."/>
            <person name="Muyzer G."/>
            <person name="Kuever J."/>
            <person name="Pereira I.A."/>
            <person name="Parshina S.N."/>
            <person name="Bernier-Latmani R."/>
            <person name="Stams A.J."/>
            <person name="Klenk H.P."/>
        </authorList>
    </citation>
    <scope>NUCLEOTIDE SEQUENCE [LARGE SCALE GENOMIC DNA]</scope>
    <source>
        <strain evidence="3">ATCC 23193 / DSM 2154 / NCIB 8452 / DL</strain>
    </source>
</reference>
<dbReference type="OrthoDB" id="1677957at2"/>
<dbReference type="RefSeq" id="WP_013841363.1">
    <property type="nucleotide sequence ID" value="NC_015589.1"/>
</dbReference>
<keyword evidence="3" id="KW-1185">Reference proteome</keyword>
<name>F6DPL5_DESRL</name>
<dbReference type="AlphaFoldDB" id="F6DPL5"/>
<dbReference type="HOGENOM" id="CLU_014820_0_0_9"/>
<dbReference type="EMBL" id="CP002780">
    <property type="protein sequence ID" value="AEG59592.1"/>
    <property type="molecule type" value="Genomic_DNA"/>
</dbReference>
<dbReference type="KEGG" id="dru:Desru_1318"/>
<keyword evidence="1" id="KW-0472">Membrane</keyword>
<dbReference type="STRING" id="696281.Desru_1318"/>
<dbReference type="Proteomes" id="UP000009234">
    <property type="component" value="Chromosome"/>
</dbReference>
<evidence type="ECO:0000313" key="3">
    <source>
        <dbReference type="Proteomes" id="UP000009234"/>
    </source>
</evidence>
<protein>
    <submittedName>
        <fullName evidence="2">Uncharacterized protein</fullName>
    </submittedName>
</protein>
<keyword evidence="1" id="KW-1133">Transmembrane helix</keyword>
<evidence type="ECO:0000256" key="1">
    <source>
        <dbReference type="SAM" id="Phobius"/>
    </source>
</evidence>
<sequence length="544" mass="58130">MATMRTAMQMTAGMSQMLRAVNQSVNKTIRCFESLQSVVRTAMDSDNIQRVRVDVTGTTAAFNELGDGIGQAKEAQRLLNEEIQNGRNAAESLLQKFAQAGTVLGAMAGMKRAINSSHPMLQTGASPFMSHSLPTMEPAATALDTQMKEALANNAELAVFAGQINTIVDMAGELRSNVQNIAGFLEKIAGINVSKPFSEIAGAAAGFAADHWQIIEPVIWGVVGAVAAYNLVAQITNGILAGQAFMKGIATLASKAHEAALKMEAGATFLAMVEQYGLNAALLACPITWIILGIIALVAILYAVVAAVNQFAGTSISATGIIAGVFAALGSILYNIIAYIWNGWAAFIEFFANVFTEPVYSVQRLFFNLANNVLTLLSKIAEAMDKVFGSNLAGSITSLQGKMKSWIGEMPEGYKTVPRMEMRSVVDDFSAGYDWGKGMSDRFNLDAITGGGGLNNDNLPENIAATAVNTAAMKNSMEVGEEDLKYMRDLAEQEVINRFTTAEIKVDMVNNNTINSSMDMDGVVTYLTEKVQETMEIAAEGVHS</sequence>
<reference evidence="3" key="1">
    <citation type="submission" date="2011-05" db="EMBL/GenBank/DDBJ databases">
        <title>Complete sequence of Desulfotomaculum ruminis DSM 2154.</title>
        <authorList>
            <person name="Lucas S."/>
            <person name="Copeland A."/>
            <person name="Lapidus A."/>
            <person name="Cheng J.-F."/>
            <person name="Goodwin L."/>
            <person name="Pitluck S."/>
            <person name="Lu M."/>
            <person name="Detter J.C."/>
            <person name="Han C."/>
            <person name="Tapia R."/>
            <person name="Land M."/>
            <person name="Hauser L."/>
            <person name="Kyrpides N."/>
            <person name="Ivanova N."/>
            <person name="Mikhailova N."/>
            <person name="Pagani I."/>
            <person name="Stams A.J.M."/>
            <person name="Plugge C.M."/>
            <person name="Muyzer G."/>
            <person name="Kuever J."/>
            <person name="Parshina S.N."/>
            <person name="Ivanova A.E."/>
            <person name="Nazina T.N."/>
            <person name="Brambilla E."/>
            <person name="Spring S."/>
            <person name="Klenk H.-P."/>
            <person name="Woyke T."/>
        </authorList>
    </citation>
    <scope>NUCLEOTIDE SEQUENCE [LARGE SCALE GENOMIC DNA]</scope>
    <source>
        <strain evidence="3">ATCC 23193 / DSM 2154 / NCIB 8452 / DL</strain>
    </source>
</reference>
<dbReference type="eggNOG" id="COG5281">
    <property type="taxonomic scope" value="Bacteria"/>
</dbReference>
<gene>
    <name evidence="2" type="ordered locus">Desru_1318</name>
</gene>
<accession>F6DPL5</accession>